<evidence type="ECO:0000313" key="2">
    <source>
        <dbReference type="EMBL" id="SFS33642.1"/>
    </source>
</evidence>
<dbReference type="RefSeq" id="WP_092900481.1">
    <property type="nucleotide sequence ID" value="NZ_FOZS01000001.1"/>
</dbReference>
<evidence type="ECO:0000259" key="1">
    <source>
        <dbReference type="Pfam" id="PF18545"/>
    </source>
</evidence>
<name>A0A1I6P0B7_9EURY</name>
<dbReference type="InterPro" id="IPR040624">
    <property type="entry name" value="HalOD1"/>
</dbReference>
<dbReference type="Pfam" id="PF18545">
    <property type="entry name" value="HalOD1"/>
    <property type="match status" value="1"/>
</dbReference>
<reference evidence="3" key="1">
    <citation type="submission" date="2016-10" db="EMBL/GenBank/DDBJ databases">
        <authorList>
            <person name="Varghese N."/>
            <person name="Submissions S."/>
        </authorList>
    </citation>
    <scope>NUCLEOTIDE SEQUENCE [LARGE SCALE GENOMIC DNA]</scope>
    <source>
        <strain evidence="3">DSM 22427</strain>
    </source>
</reference>
<dbReference type="EMBL" id="FOZS01000001">
    <property type="protein sequence ID" value="SFS33642.1"/>
    <property type="molecule type" value="Genomic_DNA"/>
</dbReference>
<dbReference type="Proteomes" id="UP000199199">
    <property type="component" value="Unassembled WGS sequence"/>
</dbReference>
<accession>A0A1I6P0B7</accession>
<gene>
    <name evidence="2" type="ORF">SAMN04488556_0242</name>
</gene>
<dbReference type="OrthoDB" id="271604at2157"/>
<proteinExistence type="predicted"/>
<dbReference type="AlphaFoldDB" id="A0A1I6P0B7"/>
<evidence type="ECO:0000313" key="3">
    <source>
        <dbReference type="Proteomes" id="UP000199199"/>
    </source>
</evidence>
<keyword evidence="3" id="KW-1185">Reference proteome</keyword>
<protein>
    <recommendedName>
        <fullName evidence="1">Halobacterial output domain-containing protein</fullName>
    </recommendedName>
</protein>
<sequence>MVSSSDPADSPSKHVVDIDGGRPSEVLVATVAALAKTDAASLPPLYDVIDPEALDALYEHVRTRTVGEANGYRVTFPYEGYEVCVEFDGRIRLATP</sequence>
<organism evidence="2 3">
    <name type="scientific">Halostagnicola kamekurae</name>
    <dbReference type="NCBI Taxonomy" id="619731"/>
    <lineage>
        <taxon>Archaea</taxon>
        <taxon>Methanobacteriati</taxon>
        <taxon>Methanobacteriota</taxon>
        <taxon>Stenosarchaea group</taxon>
        <taxon>Halobacteria</taxon>
        <taxon>Halobacteriales</taxon>
        <taxon>Natrialbaceae</taxon>
        <taxon>Halostagnicola</taxon>
    </lineage>
</organism>
<feature type="domain" description="Halobacterial output" evidence="1">
    <location>
        <begin position="22"/>
        <end position="92"/>
    </location>
</feature>